<evidence type="ECO:0000256" key="1">
    <source>
        <dbReference type="SAM" id="MobiDB-lite"/>
    </source>
</evidence>
<proteinExistence type="predicted"/>
<organism evidence="2 3">
    <name type="scientific">Nocardia amamiensis</name>
    <dbReference type="NCBI Taxonomy" id="404578"/>
    <lineage>
        <taxon>Bacteria</taxon>
        <taxon>Bacillati</taxon>
        <taxon>Actinomycetota</taxon>
        <taxon>Actinomycetes</taxon>
        <taxon>Mycobacteriales</taxon>
        <taxon>Nocardiaceae</taxon>
        <taxon>Nocardia</taxon>
    </lineage>
</organism>
<accession>A0ABS0CXQ8</accession>
<dbReference type="EMBL" id="JADLQX010000026">
    <property type="protein sequence ID" value="MBF6301388.1"/>
    <property type="molecule type" value="Genomic_DNA"/>
</dbReference>
<gene>
    <name evidence="2" type="ORF">IU459_28175</name>
</gene>
<reference evidence="2 3" key="1">
    <citation type="submission" date="2020-10" db="EMBL/GenBank/DDBJ databases">
        <title>Identification of Nocardia species via Next-generation sequencing and recognition of intraspecies genetic diversity.</title>
        <authorList>
            <person name="Li P."/>
            <person name="Li P."/>
            <person name="Lu B."/>
        </authorList>
    </citation>
    <scope>NUCLEOTIDE SEQUENCE [LARGE SCALE GENOMIC DNA]</scope>
    <source>
        <strain evidence="2 3">BJ06-0157</strain>
    </source>
</reference>
<sequence length="87" mass="9766">MEEDANLAQARVFLELLAVRAQTLTREIGFAHRGDPAVRQQLQTELSAVRRYIDRLHRRFPETTGTQGNRPLTAAHGYGIPVPRTTG</sequence>
<dbReference type="RefSeq" id="WP_195132607.1">
    <property type="nucleotide sequence ID" value="NZ_JADLQX010000026.1"/>
</dbReference>
<evidence type="ECO:0000313" key="2">
    <source>
        <dbReference type="EMBL" id="MBF6301388.1"/>
    </source>
</evidence>
<evidence type="ECO:0000313" key="3">
    <source>
        <dbReference type="Proteomes" id="UP000702209"/>
    </source>
</evidence>
<keyword evidence="3" id="KW-1185">Reference proteome</keyword>
<protein>
    <submittedName>
        <fullName evidence="2">Uncharacterized protein</fullName>
    </submittedName>
</protein>
<feature type="region of interest" description="Disordered" evidence="1">
    <location>
        <begin position="59"/>
        <end position="87"/>
    </location>
</feature>
<comment type="caution">
    <text evidence="2">The sequence shown here is derived from an EMBL/GenBank/DDBJ whole genome shotgun (WGS) entry which is preliminary data.</text>
</comment>
<name>A0ABS0CXQ8_9NOCA</name>
<dbReference type="Proteomes" id="UP000702209">
    <property type="component" value="Unassembled WGS sequence"/>
</dbReference>